<dbReference type="OrthoDB" id="7428628at2"/>
<reference evidence="3 4" key="1">
    <citation type="submission" date="2019-03" db="EMBL/GenBank/DDBJ databases">
        <title>Genomic Encyclopedia of Type Strains, Phase IV (KMG-IV): sequencing the most valuable type-strain genomes for metagenomic binning, comparative biology and taxonomic classification.</title>
        <authorList>
            <person name="Goeker M."/>
        </authorList>
    </citation>
    <scope>NUCLEOTIDE SEQUENCE [LARGE SCALE GENOMIC DNA]</scope>
    <source>
        <strain evidence="3 4">DSM 21153</strain>
    </source>
</reference>
<dbReference type="AlphaFoldDB" id="A0A4R1Z1N2"/>
<dbReference type="RefSeq" id="WP_132693430.1">
    <property type="nucleotide sequence ID" value="NZ_SLVM01000002.1"/>
</dbReference>
<evidence type="ECO:0000313" key="3">
    <source>
        <dbReference type="EMBL" id="TCM87531.1"/>
    </source>
</evidence>
<accession>A0A4R1Z1N2</accession>
<dbReference type="Proteomes" id="UP000295277">
    <property type="component" value="Unassembled WGS sequence"/>
</dbReference>
<feature type="region of interest" description="Disordered" evidence="1">
    <location>
        <begin position="77"/>
        <end position="100"/>
    </location>
</feature>
<evidence type="ECO:0000313" key="4">
    <source>
        <dbReference type="Proteomes" id="UP000295277"/>
    </source>
</evidence>
<feature type="domain" description="BFD-like [2Fe-2S]-binding" evidence="2">
    <location>
        <begin position="2"/>
        <end position="49"/>
    </location>
</feature>
<dbReference type="InterPro" id="IPR041854">
    <property type="entry name" value="BFD-like_2Fe2S-bd_dom_sf"/>
</dbReference>
<dbReference type="EMBL" id="SLVM01000002">
    <property type="protein sequence ID" value="TCM87531.1"/>
    <property type="molecule type" value="Genomic_DNA"/>
</dbReference>
<evidence type="ECO:0000256" key="1">
    <source>
        <dbReference type="SAM" id="MobiDB-lite"/>
    </source>
</evidence>
<name>A0A4R1Z1N2_9RHOB</name>
<gene>
    <name evidence="3" type="ORF">EV216_10284</name>
</gene>
<evidence type="ECO:0000259" key="2">
    <source>
        <dbReference type="Pfam" id="PF04324"/>
    </source>
</evidence>
<keyword evidence="4" id="KW-1185">Reference proteome</keyword>
<organism evidence="3 4">
    <name type="scientific">Rhodovulum steppense</name>
    <dbReference type="NCBI Taxonomy" id="540251"/>
    <lineage>
        <taxon>Bacteria</taxon>
        <taxon>Pseudomonadati</taxon>
        <taxon>Pseudomonadota</taxon>
        <taxon>Alphaproteobacteria</taxon>
        <taxon>Rhodobacterales</taxon>
        <taxon>Paracoccaceae</taxon>
        <taxon>Rhodovulum</taxon>
    </lineage>
</organism>
<sequence length="100" mass="10914">MIVCHCRAITDRDIHAAIDWMRASDPQTLITPGKIFHALGKTSDCGGCLSLFLDTMRLNDNLEVPLEFGALKELPRRKEHATCKATQRSSTTSTAPSAAS</sequence>
<dbReference type="Pfam" id="PF04324">
    <property type="entry name" value="Fer2_BFD"/>
    <property type="match status" value="1"/>
</dbReference>
<dbReference type="Gene3D" id="1.10.10.1100">
    <property type="entry name" value="BFD-like [2Fe-2S]-binding domain"/>
    <property type="match status" value="1"/>
</dbReference>
<proteinExistence type="predicted"/>
<comment type="caution">
    <text evidence="3">The sequence shown here is derived from an EMBL/GenBank/DDBJ whole genome shotgun (WGS) entry which is preliminary data.</text>
</comment>
<feature type="compositionally biased region" description="Low complexity" evidence="1">
    <location>
        <begin position="85"/>
        <end position="100"/>
    </location>
</feature>
<dbReference type="InterPro" id="IPR007419">
    <property type="entry name" value="BFD-like_2Fe2S-bd_dom"/>
</dbReference>
<protein>
    <submittedName>
        <fullName evidence="3">BFD-like [2Fe-2S] binding protein</fullName>
    </submittedName>
</protein>